<dbReference type="Proteomes" id="UP000886520">
    <property type="component" value="Chromosome 25"/>
</dbReference>
<protein>
    <recommendedName>
        <fullName evidence="2">C2 NT-type domain-containing protein</fullName>
    </recommendedName>
</protein>
<comment type="caution">
    <text evidence="3">The sequence shown here is derived from an EMBL/GenBank/DDBJ whole genome shotgun (WGS) entry which is preliminary data.</text>
</comment>
<feature type="compositionally biased region" description="Basic residues" evidence="1">
    <location>
        <begin position="96"/>
        <end position="116"/>
    </location>
</feature>
<dbReference type="PANTHER" id="PTHR33414:SF1">
    <property type="entry name" value="PROTEIN PLASTID MOVEMENT IMPAIRED 1-RELATED 1"/>
    <property type="match status" value="1"/>
</dbReference>
<evidence type="ECO:0000313" key="4">
    <source>
        <dbReference type="Proteomes" id="UP000886520"/>
    </source>
</evidence>
<dbReference type="PROSITE" id="PS51840">
    <property type="entry name" value="C2_NT"/>
    <property type="match status" value="1"/>
</dbReference>
<dbReference type="OrthoDB" id="2019483at2759"/>
<accession>A0A9D4U3P0</accession>
<dbReference type="PANTHER" id="PTHR33414">
    <property type="entry name" value="PROTEIN PLASTID MOVEMENT IMPAIRED 1-RELATED 1"/>
    <property type="match status" value="1"/>
</dbReference>
<name>A0A9D4U3P0_ADICA</name>
<feature type="compositionally biased region" description="Basic and acidic residues" evidence="1">
    <location>
        <begin position="148"/>
        <end position="167"/>
    </location>
</feature>
<sequence length="612" mass="68703">MAPFLSRASSKADRGEEELLLELEALNQALQSRSHTRSNRLASFAASPLRPSESKSSCSKRPLQPRPSFKVPFRSTSISCDRPRRFLSSNSTKQSEHHRLHARKLGTIVHAHRKKKDNPQLHSDEAREHLKHYEDGLQQQQNEGVVEEQSRKRGQQQDENKGSHHDQLHLRKTLWSWRPLRAFSHMLLGSHSRLNALFSLQVHRIESLPAPMNGLSLMVVWIRKHHYLQATPSRVVDGIAVFGETLQYQCTIFSTHSSKNIIRYDAKPCTLSIMTTGLNNLELAKHHVDLSSLLPEGDLITSRPWDSSHDATYELLGMAKGGALIVTFHCNLVQKSSLKTYRDNQFAQKRTTPLTKSLPFLQGGAPLLDAKKALSSPLLSEPGAAVDHCHSMGHLDDSRWNALKETIIRDEANQAAGLNGDDDSNSFEFKPPLKPNHLVEFSFSHRNHLTSDDSIPHDEGFPALSRTFRAYEDFIVEGERRKGTHELTGQLKSQKLCYSRQSLAPARSLSLEVARCLGDSKTDTDDDLDSKWSKGLDHIWCLVYAGAIFKASCIGYYGLRGDQQDSAAPLSWSVIRASNSSTRLPRSLCISCLKLSEILASTFFLTTCIIEQ</sequence>
<evidence type="ECO:0000313" key="3">
    <source>
        <dbReference type="EMBL" id="KAI5059581.1"/>
    </source>
</evidence>
<dbReference type="AlphaFoldDB" id="A0A9D4U3P0"/>
<reference evidence="3" key="1">
    <citation type="submission" date="2021-01" db="EMBL/GenBank/DDBJ databases">
        <title>Adiantum capillus-veneris genome.</title>
        <authorList>
            <person name="Fang Y."/>
            <person name="Liao Q."/>
        </authorList>
    </citation>
    <scope>NUCLEOTIDE SEQUENCE</scope>
    <source>
        <strain evidence="3">H3</strain>
        <tissue evidence="3">Leaf</tissue>
    </source>
</reference>
<feature type="region of interest" description="Disordered" evidence="1">
    <location>
        <begin position="138"/>
        <end position="167"/>
    </location>
</feature>
<proteinExistence type="predicted"/>
<keyword evidence="4" id="KW-1185">Reference proteome</keyword>
<feature type="domain" description="C2 NT-type" evidence="2">
    <location>
        <begin position="186"/>
        <end position="332"/>
    </location>
</feature>
<evidence type="ECO:0000256" key="1">
    <source>
        <dbReference type="SAM" id="MobiDB-lite"/>
    </source>
</evidence>
<evidence type="ECO:0000259" key="2">
    <source>
        <dbReference type="PROSITE" id="PS51840"/>
    </source>
</evidence>
<dbReference type="EMBL" id="JABFUD020000025">
    <property type="protein sequence ID" value="KAI5059581.1"/>
    <property type="molecule type" value="Genomic_DNA"/>
</dbReference>
<dbReference type="Pfam" id="PF10358">
    <property type="entry name" value="NT-C2"/>
    <property type="match status" value="1"/>
</dbReference>
<dbReference type="InterPro" id="IPR039614">
    <property type="entry name" value="PMI1-like"/>
</dbReference>
<gene>
    <name evidence="3" type="ORF">GOP47_0025900</name>
</gene>
<organism evidence="3 4">
    <name type="scientific">Adiantum capillus-veneris</name>
    <name type="common">Maidenhair fern</name>
    <dbReference type="NCBI Taxonomy" id="13818"/>
    <lineage>
        <taxon>Eukaryota</taxon>
        <taxon>Viridiplantae</taxon>
        <taxon>Streptophyta</taxon>
        <taxon>Embryophyta</taxon>
        <taxon>Tracheophyta</taxon>
        <taxon>Polypodiopsida</taxon>
        <taxon>Polypodiidae</taxon>
        <taxon>Polypodiales</taxon>
        <taxon>Pteridineae</taxon>
        <taxon>Pteridaceae</taxon>
        <taxon>Vittarioideae</taxon>
        <taxon>Adiantum</taxon>
    </lineage>
</organism>
<feature type="region of interest" description="Disordered" evidence="1">
    <location>
        <begin position="32"/>
        <end position="120"/>
    </location>
</feature>
<dbReference type="InterPro" id="IPR019448">
    <property type="entry name" value="NT-C2"/>
</dbReference>